<name>A0A5K1K008_9APHY</name>
<proteinExistence type="predicted"/>
<accession>A0A5K1K008</accession>
<evidence type="ECO:0000313" key="2">
    <source>
        <dbReference type="EMBL" id="VWO98638.1"/>
    </source>
</evidence>
<feature type="region of interest" description="Disordered" evidence="1">
    <location>
        <begin position="1"/>
        <end position="27"/>
    </location>
</feature>
<reference evidence="2" key="1">
    <citation type="submission" date="2019-10" db="EMBL/GenBank/DDBJ databases">
        <authorList>
            <person name="Nor Muhammad N."/>
        </authorList>
    </citation>
    <scope>NUCLEOTIDE SEQUENCE</scope>
</reference>
<organism evidence="2">
    <name type="scientific">Ganoderma boninense</name>
    <dbReference type="NCBI Taxonomy" id="34458"/>
    <lineage>
        <taxon>Eukaryota</taxon>
        <taxon>Fungi</taxon>
        <taxon>Dikarya</taxon>
        <taxon>Basidiomycota</taxon>
        <taxon>Agaricomycotina</taxon>
        <taxon>Agaricomycetes</taxon>
        <taxon>Polyporales</taxon>
        <taxon>Polyporaceae</taxon>
        <taxon>Ganoderma</taxon>
    </lineage>
</organism>
<dbReference type="EC" id="4.2.1.-" evidence="2"/>
<gene>
    <name evidence="2" type="primary">Q4WF54</name>
</gene>
<dbReference type="EMBL" id="LR727074">
    <property type="protein sequence ID" value="VWO98638.1"/>
    <property type="molecule type" value="Genomic_DNA"/>
</dbReference>
<keyword evidence="2" id="KW-0456">Lyase</keyword>
<evidence type="ECO:0000256" key="1">
    <source>
        <dbReference type="SAM" id="MobiDB-lite"/>
    </source>
</evidence>
<dbReference type="AlphaFoldDB" id="A0A5K1K008"/>
<sequence length="251" mass="28141">MSSHRSAGHTISGHGYQPQQGASDTPDILWTPERCLEMYQTANERYWADHGLRMNHSSTPSYSLQESTSMAGQFQRASVTGYYPNPGSAQIYRVLPQEDYVATRRYQPQNPIIFRASPSVGYVRLADFHPSYTAAVIPPLEGGEDTVFSEDNLSQKQSIRLHINGCRPYEKQINVRNPSNNLKSITRRKLAEKVAKEICDDFMSRSQTIIGDPSLALGPGAKGFDRLVLIELRHVSRSSWQPILGVLPPHN</sequence>
<protein>
    <submittedName>
        <fullName evidence="2">Mevalonyl-coenzyme A hydratase sidH )</fullName>
        <ecNumber evidence="2">4.2.1.-</ecNumber>
    </submittedName>
</protein>
<dbReference type="GO" id="GO:0016829">
    <property type="term" value="F:lyase activity"/>
    <property type="evidence" value="ECO:0007669"/>
    <property type="project" value="UniProtKB-KW"/>
</dbReference>